<dbReference type="HOGENOM" id="CLU_594420_0_0_1"/>
<feature type="region of interest" description="Disordered" evidence="1">
    <location>
        <begin position="19"/>
        <end position="81"/>
    </location>
</feature>
<protein>
    <submittedName>
        <fullName evidence="2">Uncharacterized protein</fullName>
    </submittedName>
</protein>
<feature type="compositionally biased region" description="Basic and acidic residues" evidence="1">
    <location>
        <begin position="399"/>
        <end position="424"/>
    </location>
</feature>
<feature type="compositionally biased region" description="Basic residues" evidence="1">
    <location>
        <begin position="52"/>
        <end position="61"/>
    </location>
</feature>
<evidence type="ECO:0000313" key="3">
    <source>
        <dbReference type="Proteomes" id="UP000054549"/>
    </source>
</evidence>
<feature type="compositionally biased region" description="Basic residues" evidence="1">
    <location>
        <begin position="451"/>
        <end position="460"/>
    </location>
</feature>
<feature type="region of interest" description="Disordered" evidence="1">
    <location>
        <begin position="118"/>
        <end position="146"/>
    </location>
</feature>
<gene>
    <name evidence="2" type="ORF">M378DRAFT_792710</name>
</gene>
<organism evidence="2 3">
    <name type="scientific">Amanita muscaria (strain Koide BX008)</name>
    <dbReference type="NCBI Taxonomy" id="946122"/>
    <lineage>
        <taxon>Eukaryota</taxon>
        <taxon>Fungi</taxon>
        <taxon>Dikarya</taxon>
        <taxon>Basidiomycota</taxon>
        <taxon>Agaricomycotina</taxon>
        <taxon>Agaricomycetes</taxon>
        <taxon>Agaricomycetidae</taxon>
        <taxon>Agaricales</taxon>
        <taxon>Pluteineae</taxon>
        <taxon>Amanitaceae</taxon>
        <taxon>Amanita</taxon>
    </lineage>
</organism>
<dbReference type="AlphaFoldDB" id="A0A0C2SGZ6"/>
<accession>A0A0C2SGZ6</accession>
<proteinExistence type="predicted"/>
<feature type="compositionally biased region" description="Polar residues" evidence="1">
    <location>
        <begin position="185"/>
        <end position="201"/>
    </location>
</feature>
<evidence type="ECO:0000313" key="2">
    <source>
        <dbReference type="EMBL" id="KIL62390.1"/>
    </source>
</evidence>
<feature type="region of interest" description="Disordered" evidence="1">
    <location>
        <begin position="160"/>
        <end position="271"/>
    </location>
</feature>
<feature type="compositionally biased region" description="Polar residues" evidence="1">
    <location>
        <begin position="374"/>
        <end position="392"/>
    </location>
</feature>
<feature type="compositionally biased region" description="Polar residues" evidence="1">
    <location>
        <begin position="62"/>
        <end position="76"/>
    </location>
</feature>
<dbReference type="EMBL" id="KN818271">
    <property type="protein sequence ID" value="KIL62390.1"/>
    <property type="molecule type" value="Genomic_DNA"/>
</dbReference>
<dbReference type="STRING" id="946122.A0A0C2SGZ6"/>
<evidence type="ECO:0000256" key="1">
    <source>
        <dbReference type="SAM" id="MobiDB-lite"/>
    </source>
</evidence>
<keyword evidence="3" id="KW-1185">Reference proteome</keyword>
<reference evidence="2 3" key="1">
    <citation type="submission" date="2014-04" db="EMBL/GenBank/DDBJ databases">
        <title>Evolutionary Origins and Diversification of the Mycorrhizal Mutualists.</title>
        <authorList>
            <consortium name="DOE Joint Genome Institute"/>
            <consortium name="Mycorrhizal Genomics Consortium"/>
            <person name="Kohler A."/>
            <person name="Kuo A."/>
            <person name="Nagy L.G."/>
            <person name="Floudas D."/>
            <person name="Copeland A."/>
            <person name="Barry K.W."/>
            <person name="Cichocki N."/>
            <person name="Veneault-Fourrey C."/>
            <person name="LaButti K."/>
            <person name="Lindquist E.A."/>
            <person name="Lipzen A."/>
            <person name="Lundell T."/>
            <person name="Morin E."/>
            <person name="Murat C."/>
            <person name="Riley R."/>
            <person name="Ohm R."/>
            <person name="Sun H."/>
            <person name="Tunlid A."/>
            <person name="Henrissat B."/>
            <person name="Grigoriev I.V."/>
            <person name="Hibbett D.S."/>
            <person name="Martin F."/>
        </authorList>
    </citation>
    <scope>NUCLEOTIDE SEQUENCE [LARGE SCALE GENOMIC DNA]</scope>
    <source>
        <strain evidence="2 3">Koide BX008</strain>
    </source>
</reference>
<name>A0A0C2SGZ6_AMAMK</name>
<dbReference type="Proteomes" id="UP000054549">
    <property type="component" value="Unassembled WGS sequence"/>
</dbReference>
<feature type="compositionally biased region" description="Acidic residues" evidence="1">
    <location>
        <begin position="425"/>
        <end position="444"/>
    </location>
</feature>
<feature type="region of interest" description="Disordered" evidence="1">
    <location>
        <begin position="366"/>
        <end position="460"/>
    </location>
</feature>
<sequence length="460" mass="50281">MSNVRFSWNWGAMRRIFSNLRPGTRQRQPNSKRRRQGDDGRGPVMSDPQLNQRRRRRRHTSAKTQRVPISQETSGRTPLARSYERLAQMNKTPTQDAARSKSIDRWYASIRTAAASAVPLQGPSSVARRDSAGTIPSSPTESDRPRRKLAQFLASLWSSSHGNKASPQAGPAAPVSPPPGRHRSGTTSSGPPMPLNTQPRSMVSFRKGKGKASRRSEEALRHHAYYKPQAPASGFQNRSPYSQQNPAPTQQQHQPVCAGGSGPSNASGPLTAARRASSWGYDFGEYADVVSVRSDGVELNDHDMIVGAGGVANDMQALMPRNTSSRALTPAAAALVYSTSRTIAGPPPNRVDGGRVSFYDEVDRERFGPPALDDTSTIASASEFPSPSTSGEWQCGGDLNEREEFFDSPEHPGQDGSDGEKNADDGDEDEHEDQHEDESSDEEENRVTFSPRRHNTTSRH</sequence>
<dbReference type="InParanoid" id="A0A0C2SGZ6"/>
<feature type="compositionally biased region" description="Low complexity" evidence="1">
    <location>
        <begin position="243"/>
        <end position="255"/>
    </location>
</feature>